<dbReference type="EMBL" id="BLQM01000004">
    <property type="protein sequence ID" value="GMH48357.1"/>
    <property type="molecule type" value="Genomic_DNA"/>
</dbReference>
<sequence length="289" mass="32674">MYSSSRILHVGVFDSDAGDLLGGFDYDKVGRSYISLAKLREGVEYTLELKLNNSSTYVTAEDRAKKDLGTLCVRVRVDWGEPGPRGAMLYDTVRISRNYWNGTLGLDDSEVSHVYISTPLLPHYVILTNLRAAHFDRRSSQRSLHVRDARDYQMVRYCIEGSRIGSNYNLKTVYAMVDEVQSFAIVLPLLFIAARTLILWQEPAHSLVTLCVTYAAVSNPNLIPSAIIFLTAYALFVINGHRSKSVNPFKRPRTHFQLLTMLLLNRDDDSNNIDLGEGKSCEERSDEQQ</sequence>
<keyword evidence="1" id="KW-0812">Transmembrane</keyword>
<evidence type="ECO:0000256" key="1">
    <source>
        <dbReference type="SAM" id="Phobius"/>
    </source>
</evidence>
<keyword evidence="1" id="KW-0472">Membrane</keyword>
<reference evidence="3" key="1">
    <citation type="journal article" date="2023" name="Commun. Biol.">
        <title>Genome analysis of Parmales, the sister group of diatoms, reveals the evolutionary specialization of diatoms from phago-mixotrophs to photoautotrophs.</title>
        <authorList>
            <person name="Ban H."/>
            <person name="Sato S."/>
            <person name="Yoshikawa S."/>
            <person name="Yamada K."/>
            <person name="Nakamura Y."/>
            <person name="Ichinomiya M."/>
            <person name="Sato N."/>
            <person name="Blanc-Mathieu R."/>
            <person name="Endo H."/>
            <person name="Kuwata A."/>
            <person name="Ogata H."/>
        </authorList>
    </citation>
    <scope>NUCLEOTIDE SEQUENCE [LARGE SCALE GENOMIC DNA]</scope>
</reference>
<name>A0A9W6Z557_9STRA</name>
<feature type="transmembrane region" description="Helical" evidence="1">
    <location>
        <begin position="221"/>
        <end position="241"/>
    </location>
</feature>
<comment type="caution">
    <text evidence="2">The sequence shown here is derived from an EMBL/GenBank/DDBJ whole genome shotgun (WGS) entry which is preliminary data.</text>
</comment>
<dbReference type="Proteomes" id="UP001162640">
    <property type="component" value="Unassembled WGS sequence"/>
</dbReference>
<organism evidence="2 3">
    <name type="scientific">Triparma laevis f. inornata</name>
    <dbReference type="NCBI Taxonomy" id="1714386"/>
    <lineage>
        <taxon>Eukaryota</taxon>
        <taxon>Sar</taxon>
        <taxon>Stramenopiles</taxon>
        <taxon>Ochrophyta</taxon>
        <taxon>Bolidophyceae</taxon>
        <taxon>Parmales</taxon>
        <taxon>Triparmaceae</taxon>
        <taxon>Triparma</taxon>
    </lineage>
</organism>
<evidence type="ECO:0000313" key="2">
    <source>
        <dbReference type="EMBL" id="GMH48357.1"/>
    </source>
</evidence>
<accession>A0A9W6Z557</accession>
<keyword evidence="1" id="KW-1133">Transmembrane helix</keyword>
<protein>
    <submittedName>
        <fullName evidence="2">Uncharacterized protein</fullName>
    </submittedName>
</protein>
<dbReference type="AlphaFoldDB" id="A0A9W6Z557"/>
<feature type="transmembrane region" description="Helical" evidence="1">
    <location>
        <begin position="180"/>
        <end position="201"/>
    </location>
</feature>
<proteinExistence type="predicted"/>
<evidence type="ECO:0000313" key="3">
    <source>
        <dbReference type="Proteomes" id="UP001162640"/>
    </source>
</evidence>
<gene>
    <name evidence="2" type="ORF">TL16_g00274</name>
</gene>